<dbReference type="Pfam" id="PF01548">
    <property type="entry name" value="DEDD_Tnp_IS110"/>
    <property type="match status" value="1"/>
</dbReference>
<keyword evidence="4" id="KW-1185">Reference proteome</keyword>
<reference evidence="3 4" key="1">
    <citation type="submission" date="2019-06" db="EMBL/GenBank/DDBJ databases">
        <title>Psychrobacillus vulpis sp. nov., a new species isolated from feces of a red fox that inhabits in The Tablas de Daimiel Natural Park, Albacete, Spain.</title>
        <authorList>
            <person name="Rodriguez M."/>
            <person name="Reina J.C."/>
            <person name="Bejar V."/>
            <person name="Llamas I."/>
        </authorList>
    </citation>
    <scope>NUCLEOTIDE SEQUENCE [LARGE SCALE GENOMIC DNA]</scope>
    <source>
        <strain evidence="3 4">Z8</strain>
    </source>
</reference>
<dbReference type="RefSeq" id="WP_142644341.1">
    <property type="nucleotide sequence ID" value="NZ_VDGI01000058.1"/>
</dbReference>
<dbReference type="PANTHER" id="PTHR33055">
    <property type="entry name" value="TRANSPOSASE FOR INSERTION SEQUENCE ELEMENT IS1111A"/>
    <property type="match status" value="1"/>
</dbReference>
<dbReference type="AlphaFoldDB" id="A0A544TBC5"/>
<proteinExistence type="predicted"/>
<feature type="domain" description="Transposase IS116/IS110/IS902 C-terminal" evidence="2">
    <location>
        <begin position="272"/>
        <end position="351"/>
    </location>
</feature>
<accession>A0A544TBC5</accession>
<feature type="domain" description="Transposase IS110-like N-terminal" evidence="1">
    <location>
        <begin position="7"/>
        <end position="161"/>
    </location>
</feature>
<organism evidence="3 4">
    <name type="scientific">Psychrobacillus vulpis</name>
    <dbReference type="NCBI Taxonomy" id="2325572"/>
    <lineage>
        <taxon>Bacteria</taxon>
        <taxon>Bacillati</taxon>
        <taxon>Bacillota</taxon>
        <taxon>Bacilli</taxon>
        <taxon>Bacillales</taxon>
        <taxon>Bacillaceae</taxon>
        <taxon>Psychrobacillus</taxon>
    </lineage>
</organism>
<dbReference type="OrthoDB" id="9790935at2"/>
<dbReference type="EMBL" id="VDGI01000058">
    <property type="protein sequence ID" value="TQR14774.1"/>
    <property type="molecule type" value="Genomic_DNA"/>
</dbReference>
<dbReference type="Gene3D" id="1.10.287.4070">
    <property type="match status" value="1"/>
</dbReference>
<dbReference type="GO" id="GO:0004803">
    <property type="term" value="F:transposase activity"/>
    <property type="evidence" value="ECO:0007669"/>
    <property type="project" value="InterPro"/>
</dbReference>
<comment type="caution">
    <text evidence="3">The sequence shown here is derived from an EMBL/GenBank/DDBJ whole genome shotgun (WGS) entry which is preliminary data.</text>
</comment>
<dbReference type="InterPro" id="IPR047650">
    <property type="entry name" value="Transpos_IS110"/>
</dbReference>
<dbReference type="GO" id="GO:0006313">
    <property type="term" value="P:DNA transposition"/>
    <property type="evidence" value="ECO:0007669"/>
    <property type="project" value="InterPro"/>
</dbReference>
<evidence type="ECO:0000259" key="2">
    <source>
        <dbReference type="Pfam" id="PF02371"/>
    </source>
</evidence>
<dbReference type="Pfam" id="PF02371">
    <property type="entry name" value="Transposase_20"/>
    <property type="match status" value="1"/>
</dbReference>
<dbReference type="InterPro" id="IPR003346">
    <property type="entry name" value="Transposase_20"/>
</dbReference>
<sequence length="405" mass="47253">MKHVIAFDVSMGKSYMVVYNAVKKCELEKEIEHNRPEFAELKSLIDDISEGFGEQPHIVFEATGVYSRPLERFMRENGYRYCLLNPLESKLQCDTLRIHKTDRSDAHQLALTHFTNSRRIETNSDDIYAQLKALSRHYIESDEELSVVRNRMHKVIQITFPELEKIFTSKSELFLNVAQLFPHPDIVLNCSKTIIKNQILANTYKRMSTKKAEEKAVQLLEAAKRSYPAVSSTDVFCDQVIVYAKRYHELILQKEQCIDKMAKLAERLEEYSLLLSIPGIATNSAVRLIAEIGDIRRFDNNRQLNAFAGIDIRRYQSGKYIAKDKINKRGNKHLRKLLYIIIQNMIKLRRHGQNHFVEYYDKLKKQPYNKCHKVATIACVNKLLKSIFFLVTHNMNYEYRLAAHS</sequence>
<gene>
    <name evidence="3" type="ORF">FG384_19445</name>
</gene>
<evidence type="ECO:0000259" key="1">
    <source>
        <dbReference type="Pfam" id="PF01548"/>
    </source>
</evidence>
<name>A0A544TBC5_9BACI</name>
<protein>
    <submittedName>
        <fullName evidence="3">IS110 family transposase</fullName>
    </submittedName>
</protein>
<dbReference type="PANTHER" id="PTHR33055:SF17">
    <property type="entry name" value="THIRD ORF IN TRANSPOSON ISC1491"/>
    <property type="match status" value="1"/>
</dbReference>
<evidence type="ECO:0000313" key="3">
    <source>
        <dbReference type="EMBL" id="TQR14774.1"/>
    </source>
</evidence>
<dbReference type="Proteomes" id="UP000316626">
    <property type="component" value="Unassembled WGS sequence"/>
</dbReference>
<dbReference type="InterPro" id="IPR002525">
    <property type="entry name" value="Transp_IS110-like_N"/>
</dbReference>
<evidence type="ECO:0000313" key="4">
    <source>
        <dbReference type="Proteomes" id="UP000316626"/>
    </source>
</evidence>
<dbReference type="GO" id="GO:0003677">
    <property type="term" value="F:DNA binding"/>
    <property type="evidence" value="ECO:0007669"/>
    <property type="project" value="InterPro"/>
</dbReference>
<dbReference type="NCBIfam" id="NF033542">
    <property type="entry name" value="transpos_IS110"/>
    <property type="match status" value="1"/>
</dbReference>